<dbReference type="EMBL" id="ANAH02000005">
    <property type="protein sequence ID" value="EPX63546.1"/>
    <property type="molecule type" value="Genomic_DNA"/>
</dbReference>
<dbReference type="Proteomes" id="UP000011682">
    <property type="component" value="Unassembled WGS sequence"/>
</dbReference>
<feature type="compositionally biased region" description="Gly residues" evidence="1">
    <location>
        <begin position="21"/>
        <end position="35"/>
    </location>
</feature>
<dbReference type="AlphaFoldDB" id="S9PKL8"/>
<protein>
    <submittedName>
        <fullName evidence="2">Uncharacterized protein</fullName>
    </submittedName>
</protein>
<feature type="region of interest" description="Disordered" evidence="1">
    <location>
        <begin position="17"/>
        <end position="78"/>
    </location>
</feature>
<feature type="compositionally biased region" description="Basic and acidic residues" evidence="1">
    <location>
        <begin position="115"/>
        <end position="127"/>
    </location>
</feature>
<evidence type="ECO:0000256" key="1">
    <source>
        <dbReference type="SAM" id="MobiDB-lite"/>
    </source>
</evidence>
<organism evidence="2 3">
    <name type="scientific">Cystobacter fuscus (strain ATCC 25194 / DSM 2262 / NBRC 100088 / M29)</name>
    <dbReference type="NCBI Taxonomy" id="1242864"/>
    <lineage>
        <taxon>Bacteria</taxon>
        <taxon>Pseudomonadati</taxon>
        <taxon>Myxococcota</taxon>
        <taxon>Myxococcia</taxon>
        <taxon>Myxococcales</taxon>
        <taxon>Cystobacterineae</taxon>
        <taxon>Archangiaceae</taxon>
        <taxon>Cystobacter</taxon>
    </lineage>
</organism>
<proteinExistence type="predicted"/>
<feature type="compositionally biased region" description="Basic residues" evidence="1">
    <location>
        <begin position="101"/>
        <end position="114"/>
    </location>
</feature>
<accession>S9PKL8</accession>
<reference evidence="2" key="1">
    <citation type="submission" date="2013-05" db="EMBL/GenBank/DDBJ databases">
        <title>Genome assembly of Cystobacter fuscus DSM 2262.</title>
        <authorList>
            <person name="Sharma G."/>
            <person name="Khatri I."/>
            <person name="Kaur C."/>
            <person name="Mayilraj S."/>
            <person name="Subramanian S."/>
        </authorList>
    </citation>
    <scope>NUCLEOTIDE SEQUENCE [LARGE SCALE GENOMIC DNA]</scope>
    <source>
        <strain evidence="2">DSM 2262</strain>
    </source>
</reference>
<sequence>MHLGSLRALTELILGQRRGGRSGGRGGYGVSGGGHGFDHTEKPFDEPLAGGQLSSRALNDTPARVGSPKTRHWPPVHGGSLSWREAPYLVCDDRRPPWVRPSRKRSSLRKRWHDSRRDWRSRSRRWSESLPVQASAWGRARWVPNWRRTSWTLGAEP</sequence>
<comment type="caution">
    <text evidence="2">The sequence shown here is derived from an EMBL/GenBank/DDBJ whole genome shotgun (WGS) entry which is preliminary data.</text>
</comment>
<feature type="compositionally biased region" description="Basic and acidic residues" evidence="1">
    <location>
        <begin position="36"/>
        <end position="45"/>
    </location>
</feature>
<name>S9PKL8_CYSF2</name>
<evidence type="ECO:0000313" key="3">
    <source>
        <dbReference type="Proteomes" id="UP000011682"/>
    </source>
</evidence>
<keyword evidence="3" id="KW-1185">Reference proteome</keyword>
<feature type="region of interest" description="Disordered" evidence="1">
    <location>
        <begin position="100"/>
        <end position="127"/>
    </location>
</feature>
<evidence type="ECO:0000313" key="2">
    <source>
        <dbReference type="EMBL" id="EPX63546.1"/>
    </source>
</evidence>
<gene>
    <name evidence="2" type="ORF">D187_005952</name>
</gene>